<evidence type="ECO:0008006" key="2">
    <source>
        <dbReference type="Google" id="ProtNLM"/>
    </source>
</evidence>
<dbReference type="EMBL" id="CP157960">
    <property type="protein sequence ID" value="XBT92358.1"/>
    <property type="molecule type" value="Genomic_DNA"/>
</dbReference>
<evidence type="ECO:0000313" key="1">
    <source>
        <dbReference type="EMBL" id="XBT92358.1"/>
    </source>
</evidence>
<dbReference type="AlphaFoldDB" id="A0AAU7RQ94"/>
<name>A0AAU7RQ94_9HYPH</name>
<organism evidence="1">
    <name type="scientific">Rhizobium sp. ZPR3</name>
    <dbReference type="NCBI Taxonomy" id="3158967"/>
    <lineage>
        <taxon>Bacteria</taxon>
        <taxon>Pseudomonadati</taxon>
        <taxon>Pseudomonadota</taxon>
        <taxon>Alphaproteobacteria</taxon>
        <taxon>Hyphomicrobiales</taxon>
        <taxon>Rhizobiaceae</taxon>
        <taxon>Rhizobium/Agrobacterium group</taxon>
        <taxon>Rhizobium</taxon>
    </lineage>
</organism>
<proteinExistence type="predicted"/>
<reference evidence="1" key="1">
    <citation type="submission" date="2024-06" db="EMBL/GenBank/DDBJ databases">
        <authorList>
            <person name="Li T."/>
            <person name="Gao R."/>
        </authorList>
    </citation>
    <scope>NUCLEOTIDE SEQUENCE</scope>
    <source>
        <strain evidence="1">ZPR3</strain>
    </source>
</reference>
<dbReference type="SUPFAM" id="SSF53335">
    <property type="entry name" value="S-adenosyl-L-methionine-dependent methyltransferases"/>
    <property type="match status" value="1"/>
</dbReference>
<dbReference type="RefSeq" id="WP_349956727.1">
    <property type="nucleotide sequence ID" value="NZ_CP157960.1"/>
</dbReference>
<gene>
    <name evidence="1" type="ORF">ABM479_16485</name>
</gene>
<accession>A0AAU7RQ94</accession>
<dbReference type="Gene3D" id="3.40.50.150">
    <property type="entry name" value="Vaccinia Virus protein VP39"/>
    <property type="match status" value="1"/>
</dbReference>
<sequence length="254" mass="28091">MSHAIINDDELSVLWTLAEKSVPYGLSYGTVRDYCEGYDTIRNLATYSNDLKDQQRFWMLKTIIATQPRGATLVEIGAGEPAVADILGRLGYRVIVVDPYAGAGNGPQEIEHFKNLYKNVEYIVDLFSAEVSGIEPSSIDCIYSISVIEHIPREVIASVVDGIKLFAKSGSLSVHAIDFVLAGPHDVFHAEMLSYFAQLLGFGTESVDEMLKAAAQDSETYFLSAEAHNRWRGAVSYDEFPMRKVISAQVIAER</sequence>
<protein>
    <recommendedName>
        <fullName evidence="2">Methyltransferase type 11 domain-containing protein</fullName>
    </recommendedName>
</protein>
<dbReference type="InterPro" id="IPR029063">
    <property type="entry name" value="SAM-dependent_MTases_sf"/>
</dbReference>